<keyword evidence="2" id="KW-1185">Reference proteome</keyword>
<dbReference type="Proteomes" id="UP000218334">
    <property type="component" value="Unassembled WGS sequence"/>
</dbReference>
<dbReference type="STRING" id="1076256.A0A2H3BK00"/>
<protein>
    <submittedName>
        <fullName evidence="1">Uncharacterized protein</fullName>
    </submittedName>
</protein>
<sequence length="168" mass="18432">MAYTLISLSHISHAGFPIHIEPSDCTMYIRTPQPDAKVIAKIPKTKGLYIISTPGTCQTMGAKPDVAMVAGKLKVNITELHNICAHRSHATLCCMYVDGHIEGIELDLDSKPEFCETCVKAKAKRKPFPKQGQYEYIENTGNKIVGDLIGPMSVISLGGAHYTCTYYD</sequence>
<proteinExistence type="predicted"/>
<dbReference type="EMBL" id="KZ293437">
    <property type="protein sequence ID" value="PBK67342.1"/>
    <property type="molecule type" value="Genomic_DNA"/>
</dbReference>
<accession>A0A2H3BK00</accession>
<evidence type="ECO:0000313" key="2">
    <source>
        <dbReference type="Proteomes" id="UP000218334"/>
    </source>
</evidence>
<feature type="non-terminal residue" evidence="1">
    <location>
        <position position="168"/>
    </location>
</feature>
<gene>
    <name evidence="1" type="ORF">ARMSODRAFT_861561</name>
</gene>
<reference evidence="2" key="1">
    <citation type="journal article" date="2017" name="Nat. Ecol. Evol.">
        <title>Genome expansion and lineage-specific genetic innovations in the forest pathogenic fungi Armillaria.</title>
        <authorList>
            <person name="Sipos G."/>
            <person name="Prasanna A.N."/>
            <person name="Walter M.C."/>
            <person name="O'Connor E."/>
            <person name="Balint B."/>
            <person name="Krizsan K."/>
            <person name="Kiss B."/>
            <person name="Hess J."/>
            <person name="Varga T."/>
            <person name="Slot J."/>
            <person name="Riley R."/>
            <person name="Boka B."/>
            <person name="Rigling D."/>
            <person name="Barry K."/>
            <person name="Lee J."/>
            <person name="Mihaltcheva S."/>
            <person name="LaButti K."/>
            <person name="Lipzen A."/>
            <person name="Waldron R."/>
            <person name="Moloney N.M."/>
            <person name="Sperisen C."/>
            <person name="Kredics L."/>
            <person name="Vagvoelgyi C."/>
            <person name="Patrignani A."/>
            <person name="Fitzpatrick D."/>
            <person name="Nagy I."/>
            <person name="Doyle S."/>
            <person name="Anderson J.B."/>
            <person name="Grigoriev I.V."/>
            <person name="Gueldener U."/>
            <person name="Muensterkoetter M."/>
            <person name="Nagy L.G."/>
        </authorList>
    </citation>
    <scope>NUCLEOTIDE SEQUENCE [LARGE SCALE GENOMIC DNA]</scope>
    <source>
        <strain evidence="2">28-4</strain>
    </source>
</reference>
<name>A0A2H3BK00_9AGAR</name>
<organism evidence="1 2">
    <name type="scientific">Armillaria solidipes</name>
    <dbReference type="NCBI Taxonomy" id="1076256"/>
    <lineage>
        <taxon>Eukaryota</taxon>
        <taxon>Fungi</taxon>
        <taxon>Dikarya</taxon>
        <taxon>Basidiomycota</taxon>
        <taxon>Agaricomycotina</taxon>
        <taxon>Agaricomycetes</taxon>
        <taxon>Agaricomycetidae</taxon>
        <taxon>Agaricales</taxon>
        <taxon>Marasmiineae</taxon>
        <taxon>Physalacriaceae</taxon>
        <taxon>Armillaria</taxon>
    </lineage>
</organism>
<evidence type="ECO:0000313" key="1">
    <source>
        <dbReference type="EMBL" id="PBK67342.1"/>
    </source>
</evidence>
<dbReference type="AlphaFoldDB" id="A0A2H3BK00"/>